<keyword evidence="9" id="KW-0594">Phospholipid biosynthesis</keyword>
<reference evidence="13" key="1">
    <citation type="submission" date="2019-01" db="EMBL/GenBank/DDBJ databases">
        <title>Genomic analysis of Salicibibacter sp. NKC3-5.</title>
        <authorList>
            <person name="Oh Y.J."/>
        </authorList>
    </citation>
    <scope>NUCLEOTIDE SEQUENCE [LARGE SCALE GENOMIC DNA]</scope>
    <source>
        <strain evidence="13">NKC3-5</strain>
    </source>
</reference>
<dbReference type="PANTHER" id="PTHR12358">
    <property type="entry name" value="SPHINGOSINE KINASE"/>
    <property type="match status" value="1"/>
</dbReference>
<dbReference type="GO" id="GO:0005524">
    <property type="term" value="F:ATP binding"/>
    <property type="evidence" value="ECO:0007669"/>
    <property type="project" value="UniProtKB-KW"/>
</dbReference>
<evidence type="ECO:0000256" key="7">
    <source>
        <dbReference type="ARBA" id="ARBA00022840"/>
    </source>
</evidence>
<dbReference type="InterPro" id="IPR001206">
    <property type="entry name" value="Diacylglycerol_kinase_cat_dom"/>
</dbReference>
<comment type="cofactor">
    <cofactor evidence="1">
        <name>Mg(2+)</name>
        <dbReference type="ChEBI" id="CHEBI:18420"/>
    </cofactor>
</comment>
<evidence type="ECO:0000256" key="2">
    <source>
        <dbReference type="ARBA" id="ARBA00005983"/>
    </source>
</evidence>
<dbReference type="Gene3D" id="2.60.200.40">
    <property type="match status" value="1"/>
</dbReference>
<feature type="domain" description="DAGKc" evidence="11">
    <location>
        <begin position="1"/>
        <end position="130"/>
    </location>
</feature>
<dbReference type="RefSeq" id="WP_142088241.1">
    <property type="nucleotide sequence ID" value="NZ_CP035485.1"/>
</dbReference>
<dbReference type="EMBL" id="CP035485">
    <property type="protein sequence ID" value="QDI90802.1"/>
    <property type="molecule type" value="Genomic_DNA"/>
</dbReference>
<evidence type="ECO:0000256" key="3">
    <source>
        <dbReference type="ARBA" id="ARBA00022516"/>
    </source>
</evidence>
<keyword evidence="6 12" id="KW-0418">Kinase</keyword>
<accession>A0A514LG14</accession>
<dbReference type="GO" id="GO:0008654">
    <property type="term" value="P:phospholipid biosynthetic process"/>
    <property type="evidence" value="ECO:0007669"/>
    <property type="project" value="UniProtKB-KW"/>
</dbReference>
<keyword evidence="10" id="KW-1208">Phospholipid metabolism</keyword>
<dbReference type="PROSITE" id="PS50146">
    <property type="entry name" value="DAGK"/>
    <property type="match status" value="1"/>
</dbReference>
<gene>
    <name evidence="12" type="ORF">EPH95_06105</name>
</gene>
<dbReference type="PANTHER" id="PTHR12358:SF107">
    <property type="entry name" value="LIPID KINASE BMRU-RELATED"/>
    <property type="match status" value="1"/>
</dbReference>
<evidence type="ECO:0000256" key="5">
    <source>
        <dbReference type="ARBA" id="ARBA00022741"/>
    </source>
</evidence>
<evidence type="ECO:0000313" key="13">
    <source>
        <dbReference type="Proteomes" id="UP000319756"/>
    </source>
</evidence>
<dbReference type="AlphaFoldDB" id="A0A514LG14"/>
<evidence type="ECO:0000313" key="12">
    <source>
        <dbReference type="EMBL" id="QDI90802.1"/>
    </source>
</evidence>
<dbReference type="GO" id="GO:0005886">
    <property type="term" value="C:plasma membrane"/>
    <property type="evidence" value="ECO:0007669"/>
    <property type="project" value="TreeGrafter"/>
</dbReference>
<keyword evidence="8" id="KW-0443">Lipid metabolism</keyword>
<evidence type="ECO:0000259" key="11">
    <source>
        <dbReference type="PROSITE" id="PS50146"/>
    </source>
</evidence>
<protein>
    <submittedName>
        <fullName evidence="12">Diacylglycerol kinase family lipid kinase</fullName>
    </submittedName>
</protein>
<evidence type="ECO:0000256" key="10">
    <source>
        <dbReference type="ARBA" id="ARBA00023264"/>
    </source>
</evidence>
<comment type="similarity">
    <text evidence="2">Belongs to the diacylglycerol/lipid kinase family.</text>
</comment>
<organism evidence="12 13">
    <name type="scientific">Salicibibacter halophilus</name>
    <dbReference type="NCBI Taxonomy" id="2502791"/>
    <lineage>
        <taxon>Bacteria</taxon>
        <taxon>Bacillati</taxon>
        <taxon>Bacillota</taxon>
        <taxon>Bacilli</taxon>
        <taxon>Bacillales</taxon>
        <taxon>Bacillaceae</taxon>
        <taxon>Salicibibacter</taxon>
    </lineage>
</organism>
<dbReference type="OrthoDB" id="142078at2"/>
<dbReference type="NCBIfam" id="TIGR00147">
    <property type="entry name" value="YegS/Rv2252/BmrU family lipid kinase"/>
    <property type="match status" value="1"/>
</dbReference>
<proteinExistence type="inferred from homology"/>
<dbReference type="InterPro" id="IPR050187">
    <property type="entry name" value="Lipid_Phosphate_FormReg"/>
</dbReference>
<dbReference type="SUPFAM" id="SSF111331">
    <property type="entry name" value="NAD kinase/diacylglycerol kinase-like"/>
    <property type="match status" value="1"/>
</dbReference>
<dbReference type="Pfam" id="PF19279">
    <property type="entry name" value="YegS_C"/>
    <property type="match status" value="1"/>
</dbReference>
<evidence type="ECO:0000256" key="6">
    <source>
        <dbReference type="ARBA" id="ARBA00022777"/>
    </source>
</evidence>
<evidence type="ECO:0000256" key="1">
    <source>
        <dbReference type="ARBA" id="ARBA00001946"/>
    </source>
</evidence>
<dbReference type="InterPro" id="IPR045540">
    <property type="entry name" value="YegS/DAGK_C"/>
</dbReference>
<keyword evidence="7" id="KW-0067">ATP-binding</keyword>
<name>A0A514LG14_9BACI</name>
<keyword evidence="4" id="KW-0808">Transferase</keyword>
<evidence type="ECO:0000256" key="8">
    <source>
        <dbReference type="ARBA" id="ARBA00023098"/>
    </source>
</evidence>
<dbReference type="InterPro" id="IPR017438">
    <property type="entry name" value="ATP-NAD_kinase_N"/>
</dbReference>
<dbReference type="Gene3D" id="3.40.50.10330">
    <property type="entry name" value="Probable inorganic polyphosphate/atp-NAD kinase, domain 1"/>
    <property type="match status" value="1"/>
</dbReference>
<sequence>MKNALLVYNGQAGESNEDSHCDEIQSILKAHGFSVRFAPTKGEGDAETICKVHGPSYAFIFIFGGDGTVNECINGLAQLSVPPTIGILPGGTANDFARTLNIPFDIADATHALLSGKAINIDVPKANNRYFINFFAVGLIADTSDNINEQLKERLGKLSYFLSAVKTTLKPRYYDYKLMHQDTVIKEGEAVLILVANGDHIGSVSLPQRHTLSDGNLEIYIVKEAGLPLLEAWFKAGKIDWNESEENSNLSHYQLSELHLETTPEASIDTDGEDAGTTPVHITVDTALTFLVPNTDVF</sequence>
<keyword evidence="13" id="KW-1185">Reference proteome</keyword>
<dbReference type="KEGG" id="sale:EPH95_06105"/>
<dbReference type="Pfam" id="PF00781">
    <property type="entry name" value="DAGK_cat"/>
    <property type="match status" value="1"/>
</dbReference>
<dbReference type="GO" id="GO:0004143">
    <property type="term" value="F:ATP-dependent diacylglycerol kinase activity"/>
    <property type="evidence" value="ECO:0007669"/>
    <property type="project" value="TreeGrafter"/>
</dbReference>
<dbReference type="InterPro" id="IPR016064">
    <property type="entry name" value="NAD/diacylglycerol_kinase_sf"/>
</dbReference>
<evidence type="ECO:0000256" key="9">
    <source>
        <dbReference type="ARBA" id="ARBA00023209"/>
    </source>
</evidence>
<evidence type="ECO:0000256" key="4">
    <source>
        <dbReference type="ARBA" id="ARBA00022679"/>
    </source>
</evidence>
<keyword evidence="3" id="KW-0444">Lipid biosynthesis</keyword>
<keyword evidence="5" id="KW-0547">Nucleotide-binding</keyword>
<dbReference type="SMART" id="SM00046">
    <property type="entry name" value="DAGKc"/>
    <property type="match status" value="1"/>
</dbReference>
<dbReference type="Proteomes" id="UP000319756">
    <property type="component" value="Chromosome"/>
</dbReference>
<dbReference type="InterPro" id="IPR005218">
    <property type="entry name" value="Diacylglycerol/lipid_kinase"/>
</dbReference>